<protein>
    <submittedName>
        <fullName evidence="1">Uncharacterized protein</fullName>
    </submittedName>
</protein>
<sequence>MNLEIFIDQNYIYGKNMETLLHLLIYHLNMNWMPFQSLFQYLYLSNSKDGVSEDKKERKFTTQEDAKCLGSSQRMVLQLL</sequence>
<proteinExistence type="predicted"/>
<evidence type="ECO:0000313" key="2">
    <source>
        <dbReference type="Proteomes" id="UP000887116"/>
    </source>
</evidence>
<dbReference type="Proteomes" id="UP000887116">
    <property type="component" value="Unassembled WGS sequence"/>
</dbReference>
<gene>
    <name evidence="1" type="ORF">TNCT_501011</name>
</gene>
<reference evidence="1" key="1">
    <citation type="submission" date="2020-07" db="EMBL/GenBank/DDBJ databases">
        <title>Multicomponent nature underlies the extraordinary mechanical properties of spider dragline silk.</title>
        <authorList>
            <person name="Kono N."/>
            <person name="Nakamura H."/>
            <person name="Mori M."/>
            <person name="Yoshida Y."/>
            <person name="Ohtoshi R."/>
            <person name="Malay A.D."/>
            <person name="Moran D.A.P."/>
            <person name="Tomita M."/>
            <person name="Numata K."/>
            <person name="Arakawa K."/>
        </authorList>
    </citation>
    <scope>NUCLEOTIDE SEQUENCE</scope>
</reference>
<organism evidence="1 2">
    <name type="scientific">Trichonephila clavata</name>
    <name type="common">Joro spider</name>
    <name type="synonym">Nephila clavata</name>
    <dbReference type="NCBI Taxonomy" id="2740835"/>
    <lineage>
        <taxon>Eukaryota</taxon>
        <taxon>Metazoa</taxon>
        <taxon>Ecdysozoa</taxon>
        <taxon>Arthropoda</taxon>
        <taxon>Chelicerata</taxon>
        <taxon>Arachnida</taxon>
        <taxon>Araneae</taxon>
        <taxon>Araneomorphae</taxon>
        <taxon>Entelegynae</taxon>
        <taxon>Araneoidea</taxon>
        <taxon>Nephilidae</taxon>
        <taxon>Trichonephila</taxon>
    </lineage>
</organism>
<evidence type="ECO:0000313" key="1">
    <source>
        <dbReference type="EMBL" id="GFQ68350.1"/>
    </source>
</evidence>
<dbReference type="AlphaFoldDB" id="A0A8X6F1C0"/>
<accession>A0A8X6F1C0</accession>
<keyword evidence="2" id="KW-1185">Reference proteome</keyword>
<dbReference type="EMBL" id="BMAO01020558">
    <property type="protein sequence ID" value="GFQ68350.1"/>
    <property type="molecule type" value="Genomic_DNA"/>
</dbReference>
<name>A0A8X6F1C0_TRICU</name>
<comment type="caution">
    <text evidence="1">The sequence shown here is derived from an EMBL/GenBank/DDBJ whole genome shotgun (WGS) entry which is preliminary data.</text>
</comment>